<dbReference type="RefSeq" id="WP_303302294.1">
    <property type="nucleotide sequence ID" value="NZ_BAABDA010000035.1"/>
</dbReference>
<dbReference type="Proteomes" id="UP001176806">
    <property type="component" value="Unassembled WGS sequence"/>
</dbReference>
<organism evidence="1 2">
    <name type="scientific">Flavivirga jejuensis</name>
    <dbReference type="NCBI Taxonomy" id="870487"/>
    <lineage>
        <taxon>Bacteria</taxon>
        <taxon>Pseudomonadati</taxon>
        <taxon>Bacteroidota</taxon>
        <taxon>Flavobacteriia</taxon>
        <taxon>Flavobacteriales</taxon>
        <taxon>Flavobacteriaceae</taxon>
        <taxon>Flavivirga</taxon>
    </lineage>
</organism>
<protein>
    <submittedName>
        <fullName evidence="1">Uncharacterized protein</fullName>
    </submittedName>
</protein>
<evidence type="ECO:0000313" key="1">
    <source>
        <dbReference type="EMBL" id="MDO5975127.1"/>
    </source>
</evidence>
<keyword evidence="2" id="KW-1185">Reference proteome</keyword>
<reference evidence="1" key="1">
    <citation type="submission" date="2023-07" db="EMBL/GenBank/DDBJ databases">
        <title>Two novel species in the genus Flavivirga.</title>
        <authorList>
            <person name="Kwon K."/>
        </authorList>
    </citation>
    <scope>NUCLEOTIDE SEQUENCE</scope>
    <source>
        <strain evidence="1">KACC 14158</strain>
    </source>
</reference>
<proteinExistence type="predicted"/>
<evidence type="ECO:0000313" key="2">
    <source>
        <dbReference type="Proteomes" id="UP001176806"/>
    </source>
</evidence>
<sequence length="217" mass="24415">MIININGMSNLDENTEAEYPSGLNGQTFSINGGFCFTLTFTSENDADNGQYCLIQLVTASERILENDSYIQTSNFNHLPVLDGDVMEDENLWYSNGTIIEVNAPGDFEIILSDDPQTSPAEGFYGPPNSLTVNEQFIIIFAKKLEGDNYEQLQKWTWGYNDNSNKVDGIWNNDNFNYNFGEIVEEIDLSDFNGSVRANNESQTNVEPKVIIETVDKK</sequence>
<dbReference type="EMBL" id="JAUOEL010000004">
    <property type="protein sequence ID" value="MDO5975127.1"/>
    <property type="molecule type" value="Genomic_DNA"/>
</dbReference>
<name>A0ABT8WPN7_9FLAO</name>
<gene>
    <name evidence="1" type="ORF">Q4Q40_13090</name>
</gene>
<accession>A0ABT8WPN7</accession>
<comment type="caution">
    <text evidence="1">The sequence shown here is derived from an EMBL/GenBank/DDBJ whole genome shotgun (WGS) entry which is preliminary data.</text>
</comment>